<evidence type="ECO:0000256" key="1">
    <source>
        <dbReference type="ARBA" id="ARBA00001936"/>
    </source>
</evidence>
<feature type="domain" description="VWFA" evidence="13">
    <location>
        <begin position="2348"/>
        <end position="2545"/>
    </location>
</feature>
<comment type="caution">
    <text evidence="17">The sequence shown here is derived from an EMBL/GenBank/DDBJ whole genome shotgun (WGS) entry which is preliminary data.</text>
</comment>
<evidence type="ECO:0000259" key="16">
    <source>
        <dbReference type="PROSITE" id="PS51390"/>
    </source>
</evidence>
<evidence type="ECO:0000313" key="18">
    <source>
        <dbReference type="Proteomes" id="UP001642483"/>
    </source>
</evidence>
<dbReference type="SMART" id="SM00020">
    <property type="entry name" value="Tryp_SPc"/>
    <property type="match status" value="2"/>
</dbReference>
<dbReference type="InterPro" id="IPR001254">
    <property type="entry name" value="Trypsin_dom"/>
</dbReference>
<comment type="cofactor">
    <cofactor evidence="1">
        <name>Mn(2+)</name>
        <dbReference type="ChEBI" id="CHEBI:29035"/>
    </cofactor>
</comment>
<feature type="disulfide bond" evidence="12">
    <location>
        <begin position="2242"/>
        <end position="2269"/>
    </location>
</feature>
<keyword evidence="8 12" id="KW-1015">Disulfide bond</keyword>
<dbReference type="Pfam" id="PF00089">
    <property type="entry name" value="Trypsin"/>
    <property type="match status" value="4"/>
</dbReference>
<evidence type="ECO:0000256" key="8">
    <source>
        <dbReference type="ARBA" id="ARBA00023157"/>
    </source>
</evidence>
<dbReference type="Gene3D" id="3.40.50.410">
    <property type="entry name" value="von Willebrand factor, type A domain"/>
    <property type="match status" value="2"/>
</dbReference>
<feature type="domain" description="VWFA" evidence="13">
    <location>
        <begin position="1616"/>
        <end position="1808"/>
    </location>
</feature>
<evidence type="ECO:0000256" key="10">
    <source>
        <dbReference type="ARBA" id="ARBA00029636"/>
    </source>
</evidence>
<dbReference type="Gene3D" id="2.40.10.10">
    <property type="entry name" value="Trypsin-like serine proteases"/>
    <property type="match status" value="2"/>
</dbReference>
<dbReference type="Gene3D" id="1.25.10.10">
    <property type="entry name" value="Leucine-rich Repeat Variant"/>
    <property type="match status" value="2"/>
</dbReference>
<dbReference type="InterPro" id="IPR009003">
    <property type="entry name" value="Peptidase_S1_PA"/>
</dbReference>
<evidence type="ECO:0000256" key="11">
    <source>
        <dbReference type="PROSITE-ProRule" id="PRU00103"/>
    </source>
</evidence>
<keyword evidence="7" id="KW-0391">Immunity</keyword>
<feature type="repeat" description="HEAT" evidence="11">
    <location>
        <begin position="354"/>
        <end position="391"/>
    </location>
</feature>
<dbReference type="SUPFAM" id="SSF50494">
    <property type="entry name" value="Trypsin-like serine proteases"/>
    <property type="match status" value="2"/>
</dbReference>
<evidence type="ECO:0000259" key="13">
    <source>
        <dbReference type="PROSITE" id="PS50234"/>
    </source>
</evidence>
<dbReference type="InterPro" id="IPR033116">
    <property type="entry name" value="TRYPSIN_SER"/>
</dbReference>
<dbReference type="Pfam" id="PF12612">
    <property type="entry name" value="TFCD_C"/>
    <property type="match status" value="1"/>
</dbReference>
<feature type="domain" description="Sushi" evidence="15">
    <location>
        <begin position="1379"/>
        <end position="1444"/>
    </location>
</feature>
<dbReference type="CDD" id="cd00033">
    <property type="entry name" value="CCP"/>
    <property type="match status" value="6"/>
</dbReference>
<comment type="cofactor">
    <cofactor evidence="2">
        <name>Mg(2+)</name>
        <dbReference type="ChEBI" id="CHEBI:18420"/>
    </cofactor>
</comment>
<evidence type="ECO:0000256" key="7">
    <source>
        <dbReference type="ARBA" id="ARBA00022859"/>
    </source>
</evidence>
<dbReference type="PROSITE" id="PS50234">
    <property type="entry name" value="VWFA"/>
    <property type="match status" value="2"/>
</dbReference>
<evidence type="ECO:0000256" key="6">
    <source>
        <dbReference type="ARBA" id="ARBA00022588"/>
    </source>
</evidence>
<dbReference type="SMART" id="SM00327">
    <property type="entry name" value="VWA"/>
    <property type="match status" value="1"/>
</dbReference>
<dbReference type="Pfam" id="PF25767">
    <property type="entry name" value="ARM_TBCD_2nd"/>
    <property type="match status" value="1"/>
</dbReference>
<dbReference type="PANTHER" id="PTHR12658">
    <property type="entry name" value="BETA-TUBULIN COFACTOR D"/>
    <property type="match status" value="1"/>
</dbReference>
<dbReference type="PRINTS" id="PR00722">
    <property type="entry name" value="CHYMOTRYPSIN"/>
</dbReference>
<feature type="domain" description="Sushi" evidence="15">
    <location>
        <begin position="2215"/>
        <end position="2271"/>
    </location>
</feature>
<dbReference type="PROSITE" id="PS50240">
    <property type="entry name" value="TRYPSIN_DOM"/>
    <property type="match status" value="2"/>
</dbReference>
<keyword evidence="18" id="KW-1185">Reference proteome</keyword>
<evidence type="ECO:0000256" key="3">
    <source>
        <dbReference type="ARBA" id="ARBA00004241"/>
    </source>
</evidence>
<protein>
    <recommendedName>
        <fullName evidence="5">Tubulin-specific chaperone D</fullName>
    </recommendedName>
    <alternativeName>
        <fullName evidence="10">C3/C5 convertase</fullName>
    </alternativeName>
</protein>
<dbReference type="SUPFAM" id="SSF48371">
    <property type="entry name" value="ARM repeat"/>
    <property type="match status" value="2"/>
</dbReference>
<dbReference type="EMBL" id="CAWYQH010000013">
    <property type="protein sequence ID" value="CAK8674528.1"/>
    <property type="molecule type" value="Genomic_DNA"/>
</dbReference>
<feature type="domain" description="Sushi" evidence="15">
    <location>
        <begin position="2272"/>
        <end position="2333"/>
    </location>
</feature>
<evidence type="ECO:0000313" key="17">
    <source>
        <dbReference type="EMBL" id="CAK8674528.1"/>
    </source>
</evidence>
<dbReference type="Pfam" id="PF00092">
    <property type="entry name" value="VWA"/>
    <property type="match status" value="1"/>
</dbReference>
<dbReference type="InterPro" id="IPR002035">
    <property type="entry name" value="VWF_A"/>
</dbReference>
<evidence type="ECO:0000256" key="9">
    <source>
        <dbReference type="ARBA" id="ARBA00023186"/>
    </source>
</evidence>
<dbReference type="PROSITE" id="PS51390">
    <property type="entry name" value="WAP"/>
    <property type="match status" value="1"/>
</dbReference>
<dbReference type="InterPro" id="IPR016024">
    <property type="entry name" value="ARM-type_fold"/>
</dbReference>
<dbReference type="CDD" id="cd00190">
    <property type="entry name" value="Tryp_SPc"/>
    <property type="match status" value="2"/>
</dbReference>
<dbReference type="Pfam" id="PF23579">
    <property type="entry name" value="ARM_TBCD"/>
    <property type="match status" value="1"/>
</dbReference>
<keyword evidence="12" id="KW-0768">Sushi</keyword>
<dbReference type="InterPro" id="IPR043504">
    <property type="entry name" value="Peptidase_S1_PA_chymotrypsin"/>
</dbReference>
<dbReference type="InterPro" id="IPR008197">
    <property type="entry name" value="WAP_dom"/>
</dbReference>
<dbReference type="InterPro" id="IPR035976">
    <property type="entry name" value="Sushi/SCR/CCP_sf"/>
</dbReference>
<dbReference type="InterPro" id="IPR022577">
    <property type="entry name" value="TBCD_C"/>
</dbReference>
<dbReference type="SUPFAM" id="SSF53300">
    <property type="entry name" value="vWA-like"/>
    <property type="match status" value="2"/>
</dbReference>
<dbReference type="SUPFAM" id="SSF57535">
    <property type="entry name" value="Complement control module/SCR domain"/>
    <property type="match status" value="5"/>
</dbReference>
<feature type="domain" description="Sushi" evidence="15">
    <location>
        <begin position="1445"/>
        <end position="1508"/>
    </location>
</feature>
<feature type="disulfide bond" evidence="12">
    <location>
        <begin position="1479"/>
        <end position="1506"/>
    </location>
</feature>
<dbReference type="InterPro" id="IPR000436">
    <property type="entry name" value="Sushi_SCR_CCP_dom"/>
</dbReference>
<dbReference type="InterPro" id="IPR036465">
    <property type="entry name" value="vWFA_dom_sf"/>
</dbReference>
<comment type="caution">
    <text evidence="12">Lacks conserved residue(s) required for the propagation of feature annotation.</text>
</comment>
<name>A0ABP0F486_CLALP</name>
<dbReference type="Gene3D" id="2.10.70.10">
    <property type="entry name" value="Complement Module, domain 1"/>
    <property type="match status" value="6"/>
</dbReference>
<feature type="domain" description="Sushi" evidence="15">
    <location>
        <begin position="1513"/>
        <end position="1572"/>
    </location>
</feature>
<comment type="subcellular location">
    <subcellularLocation>
        <location evidence="3">Cell surface</location>
    </subcellularLocation>
</comment>
<comment type="similarity">
    <text evidence="4">Belongs to the TBCD family.</text>
</comment>
<evidence type="ECO:0000259" key="15">
    <source>
        <dbReference type="PROSITE" id="PS50923"/>
    </source>
</evidence>
<keyword evidence="6" id="KW-0399">Innate immunity</keyword>
<dbReference type="InterPro" id="IPR021133">
    <property type="entry name" value="HEAT_type_2"/>
</dbReference>
<dbReference type="PROSITE" id="PS50923">
    <property type="entry name" value="SUSHI"/>
    <property type="match status" value="5"/>
</dbReference>
<proteinExistence type="inferred from homology"/>
<feature type="domain" description="Peptidase S1" evidence="14">
    <location>
        <begin position="2573"/>
        <end position="2898"/>
    </location>
</feature>
<dbReference type="Pfam" id="PF00084">
    <property type="entry name" value="Sushi"/>
    <property type="match status" value="5"/>
</dbReference>
<dbReference type="InterPro" id="IPR033162">
    <property type="entry name" value="TBCD"/>
</dbReference>
<feature type="domain" description="Peptidase S1" evidence="14">
    <location>
        <begin position="1829"/>
        <end position="2163"/>
    </location>
</feature>
<evidence type="ECO:0000256" key="12">
    <source>
        <dbReference type="PROSITE-ProRule" id="PRU00302"/>
    </source>
</evidence>
<dbReference type="SMART" id="SM00032">
    <property type="entry name" value="CCP"/>
    <property type="match status" value="6"/>
</dbReference>
<feature type="domain" description="WAP" evidence="16">
    <location>
        <begin position="2163"/>
        <end position="2214"/>
    </location>
</feature>
<dbReference type="PROSITE" id="PS50077">
    <property type="entry name" value="HEAT_REPEAT"/>
    <property type="match status" value="1"/>
</dbReference>
<evidence type="ECO:0000256" key="4">
    <source>
        <dbReference type="ARBA" id="ARBA00006853"/>
    </source>
</evidence>
<evidence type="ECO:0000259" key="14">
    <source>
        <dbReference type="PROSITE" id="PS50240"/>
    </source>
</evidence>
<sequence>MEEDKNEVEEMDASEAEVRFVSVDGFSEAEEVHDLISNIPHAVTGLIAKEMSDERFTEIVDKYLELPHLLDPYLDDLLQRLLVYIQNKNTPLKERHCAFKYLYLLTKVRGPKIMVKKFPHEVADLEPILELLSQQSLTDQENWETRYMLLLWLSMICLIPFDMVRFDAHGADAVSQKQPIVERMLKTGKLYLVASSDNCQEAAALFLSKFITRPDIISAHLFPFIRWCLGKIADSEATTMPGITTMKGCLAAVALIFKQGKRDDLLDHCSPALERILDCNILEVNNTLLRKLVVKLTQRVAMTLLKPTVASWRYQRGNRSLDHTLKAQPVISASTIHEDMEDEGYDIPEEVENVLEVLLNGLKDKDTVVRWSAAKGVGRITGRLPKELADEVVGSVLENFTISESDNAWHGGCLALAELGRRGLLLPERLNEVVPVLLKSLVYDERRGVCSVGSHVRDAACYLAWSFARAYEPETLEKYVNDIGQALLITTSFDREVNCRRAASAAFQENVGRQSHFPHGIDILTKADYFAVSNCGNSYLTIGPFIAKFKEYRKALIDHLVTKKRDHWDTNIQWLAAQSMHKLTKLMPDYIASDVLQMLVPLCTGIDLTTRYGSILIVAEIVHSLHEIEVQNAESYNGLASRNSTLKSILRIIQQLSDAKLFKGYSGELMRFAACHLIARIAQCTEVKVPRLTNDSWLELIHDCLSNLHMFTNTEKICSAAISALSAINQVTLVAAPFENLGSQKDSSTSEAVDLYLSHLSSPLEKQRCGYAHAIASLPKPVVQSFFMKICHSLFKAAKIVDKTEAKTFSRARQEAIYALSRICNTAGVSADNNMNAGVCQDNIELIYNTLFIGLEDYTRSQHGDIGSYVRIAAIKALKDITLLIAEQDPSILSPAVMRPVICGILQQACEKIHKVRDLAVSALLSLISLNNVPHIPSQKELLDVFPNHSSSKWYAMDHLFHHLSKLLDHPIYSRHVLTGFIVSVGDLTQSLADASGGGLFSFMDTIGQDREKLDRFCSNLLEIFSKYTKQDRISIPLLKTLHQLFVNDCFMLINESNANDTIAAKFQEELLVLVKAEITRCKDAQKILVAIPVLCGMMQFQRKSFRKLLLSQMMILLCHRFPVIRRTMAEQLYELVITFDELVKEDQLDVVMTNLSEIEWDSNVDQLRPIRNQLCDGFGVSPPKLVKKKFITNSVVCEMHCETVLFCVALWLIKASAQCLPRDLNAAAAVGRPCRKDCSSDSSKCKDGKVCLCDHECGYSCINTGNFCDRPPTIPNSEGFRVYRGVNPTLVPATDIQFNYNDVAEYICSPGYVKQVPAIPHYCHGRKGWTGSTVCILSCRRYNFQKVKEYNLICEQNCKTDRDCVGNLHCLCDGYCGRSCVNPGVNCGQARPASNSGISYTGIGVERRAHYTCNSGFYVSAGDPERKCTGGGRWDGNIVSCRRITCGNPSNSIQLTGGRVVNGLPGPFYVGHEITLRCSSGRRMLGSGKSTCLESGLWSGEDTVCDTIDNEVRCPHPGIPINGRLTQGENFSVGNFVEFKCDPGYVMVGEARQECYYFLEWSGGGSPKCINPKLPQSNDYVIAKLQRATEHSRALLQGAGAGRGSSFSEQPSSLEIYIVIDVSEDVRVDLIRSSIKFAEDRILAFSAVQQVKFAVISFSSKICVVFDLATSTTSNMVAVLNEMLRNRQKLLQDIGYGRNTHLALSTLGEMLQQSFIANRDAQRYIFLFVHGRNDEGGFPVAEMEAIKRNHEGNLQEVYVISFGNGFQDARSYNELQSLAAPFGRFLPNPNINNLRNQPNTGIVQNTLHECGKAGDIGAIGKNLGIGKIIHGNNANVGAWPWQVVVTIQRSTVSKTYAGGRGGGFRGGGSVINNKWVLTAAHLFNNDTAFKKTGNWEQSILVTFGIFRIQSIENFVLPQYVKIFNAAQVIIHPSYRETPENYDYDIALIKVGRQYNQNGNQWQQTNEGGWVNYTTYIKPVCLPCMENNCAGDHLRGLGIINGGENEDIRCRKEGAWIYQEDERDTKNILAAITGFGITEQGLKAEYLKQAAIRLRKNARCREIVPAMIQDGLASTVQFTDRMTCGVGGTLQRVVDACFGDSGGPLVRQVKSNANGKSCWLQLGIVSWGFGCATVSYVNNSRVVYPGFYTNLLPLIPWLKNNLFEAQLESCTRNLTLVEEGRQCRKSCQTDADCRGVSKRCRCDDVCGMSCFNPDAICDDPTPIQNGLINGGRKHGRTITYTCKIGYTLVGTRNRTCRSDKLWSGSSPLCRKTDCADPVPNPNSFFRRLVPQVLILMVEFRCNQGYHMLGNKHGSLRSICRDGKWTEPPPACVDNKPSFISASHQAGHEIYFVFDLSGKVSDEALTNSVTFAARLAQRLKENTNRPTIKILVFASQTKWILGNRCFVRHNPSPCYAVKDRLYGIYKSRESIRREIGEGRNTSAALESVADSMNILQHQVKLNSKHHIFLFLEGVRDLGPSPSFSMVSLSSSTQEPMFYVVTGCVRCVKPGLDEDAYTEFFQLSQDNDKNLHLLEDFYLINDALDKITDARTDYSACGKAGDVGSIREQARLDRVVNGDEATDRAWPWHVVITERRHSISQTYRQPSFRGSGSVINNRWVLTAAQVFRTESGRVLVTYGLHRRPIFEGLPPTVKVYYSEQIIIHENYDHFNNDVALIKIGDQLLTNGATWGDRIPNVGWVNFTEYIRPVCLPCMGNNCVENYLQKYSFLDGSETEEESCRIQNDFLFEVGRAKKRHLAVITGFGYTLPLSSSDRPPLQALTDVLRQGLVQIEEDALCRSIVTNPEYVGSLPPLEYTDNLLCAVPKNEQRHVSSCRGDGGGPLVSQVYDSSTAESCWVQLGIVSSAFGCWKTYRREGITKPFPGYYTNVLRMMPWVKRKLKEASDY</sequence>
<dbReference type="InterPro" id="IPR011989">
    <property type="entry name" value="ARM-like"/>
</dbReference>
<dbReference type="PANTHER" id="PTHR12658:SF0">
    <property type="entry name" value="TUBULIN-SPECIFIC CHAPERONE D"/>
    <property type="match status" value="1"/>
</dbReference>
<dbReference type="Proteomes" id="UP001642483">
    <property type="component" value="Unassembled WGS sequence"/>
</dbReference>
<dbReference type="CDD" id="cd01450">
    <property type="entry name" value="vWFA_subfamily_ECM"/>
    <property type="match status" value="1"/>
</dbReference>
<keyword evidence="9" id="KW-0143">Chaperone</keyword>
<reference evidence="17 18" key="1">
    <citation type="submission" date="2024-02" db="EMBL/GenBank/DDBJ databases">
        <authorList>
            <person name="Daric V."/>
            <person name="Darras S."/>
        </authorList>
    </citation>
    <scope>NUCLEOTIDE SEQUENCE [LARGE SCALE GENOMIC DNA]</scope>
</reference>
<evidence type="ECO:0000256" key="2">
    <source>
        <dbReference type="ARBA" id="ARBA00001946"/>
    </source>
</evidence>
<organism evidence="17 18">
    <name type="scientific">Clavelina lepadiformis</name>
    <name type="common">Light-bulb sea squirt</name>
    <name type="synonym">Ascidia lepadiformis</name>
    <dbReference type="NCBI Taxonomy" id="159417"/>
    <lineage>
        <taxon>Eukaryota</taxon>
        <taxon>Metazoa</taxon>
        <taxon>Chordata</taxon>
        <taxon>Tunicata</taxon>
        <taxon>Ascidiacea</taxon>
        <taxon>Aplousobranchia</taxon>
        <taxon>Clavelinidae</taxon>
        <taxon>Clavelina</taxon>
    </lineage>
</organism>
<accession>A0ABP0F486</accession>
<dbReference type="InterPro" id="IPR058033">
    <property type="entry name" value="ARM_TBCD_2nd"/>
</dbReference>
<dbReference type="InterPro" id="IPR001314">
    <property type="entry name" value="Peptidase_S1A"/>
</dbReference>
<gene>
    <name evidence="17" type="ORF">CVLEPA_LOCUS4225</name>
</gene>
<evidence type="ECO:0000256" key="5">
    <source>
        <dbReference type="ARBA" id="ARBA00015003"/>
    </source>
</evidence>
<dbReference type="PROSITE" id="PS00135">
    <property type="entry name" value="TRYPSIN_SER"/>
    <property type="match status" value="1"/>
</dbReference>